<protein>
    <submittedName>
        <fullName evidence="2">GIY-YIG nuclease family protein</fullName>
    </submittedName>
</protein>
<dbReference type="Pfam" id="PF13455">
    <property type="entry name" value="MUG113"/>
    <property type="match status" value="1"/>
</dbReference>
<dbReference type="AlphaFoldDB" id="A0A7T4EG60"/>
<dbReference type="GeneID" id="92758865"/>
<feature type="domain" description="Bacteriophage T5 Orf172 DNA-binding" evidence="1">
    <location>
        <begin position="275"/>
        <end position="370"/>
    </location>
</feature>
<accession>A0A7T4EG60</accession>
<gene>
    <name evidence="2" type="ORF">I6I10_02265</name>
</gene>
<evidence type="ECO:0000259" key="1">
    <source>
        <dbReference type="SMART" id="SM00974"/>
    </source>
</evidence>
<dbReference type="RefSeq" id="WP_084036573.1">
    <property type="nucleotide sequence ID" value="NZ_CP066007.1"/>
</dbReference>
<reference evidence="2 3" key="1">
    <citation type="submission" date="2020-12" db="EMBL/GenBank/DDBJ databases">
        <title>FDA dAtabase for Regulatory Grade micrObial Sequences (FDA-ARGOS): Supporting development and validation of Infectious Disease Dx tests.</title>
        <authorList>
            <person name="Sproer C."/>
            <person name="Gronow S."/>
            <person name="Severitt S."/>
            <person name="Schroder I."/>
            <person name="Tallon L."/>
            <person name="Sadzewicz L."/>
            <person name="Zhao X."/>
            <person name="Boylan J."/>
            <person name="Ott S."/>
            <person name="Bowen H."/>
            <person name="Vavikolanu K."/>
            <person name="Mehta A."/>
            <person name="Aluvathingal J."/>
            <person name="Nadendla S."/>
            <person name="Lowell S."/>
            <person name="Myers T."/>
            <person name="Yan Y."/>
            <person name="Sichtig H."/>
        </authorList>
    </citation>
    <scope>NUCLEOTIDE SEQUENCE [LARGE SCALE GENOMIC DNA]</scope>
    <source>
        <strain evidence="2 3">FDAARGOS_1053</strain>
    </source>
</reference>
<evidence type="ECO:0000313" key="2">
    <source>
        <dbReference type="EMBL" id="QQB46782.1"/>
    </source>
</evidence>
<evidence type="ECO:0000313" key="3">
    <source>
        <dbReference type="Proteomes" id="UP000596145"/>
    </source>
</evidence>
<dbReference type="InterPro" id="IPR018306">
    <property type="entry name" value="Phage_T5_Orf172_DNA-bd"/>
</dbReference>
<dbReference type="Proteomes" id="UP000596145">
    <property type="component" value="Chromosome"/>
</dbReference>
<proteinExistence type="predicted"/>
<dbReference type="SMART" id="SM00974">
    <property type="entry name" value="T5orf172"/>
    <property type="match status" value="1"/>
</dbReference>
<sequence>MATDDFLAKLDEILESDDATLLEMPEKPVAPSDKDRLKRAFQEVVDFYEREGREPDPDTYDVAERKLGARLVGIRASKHKIDVLKELDTIGLLSDSSSPSTVDDLLDSELIGFLGGEEALFDTSTLPKRDSPSGEVERALREKCDDFEKYEHLFKEKHLQLASGEFALTEYRGLRTIKPGTFFVLGGVIAFIAEVGKSETVNLKLKDEKKQRLRVIFENGTESAMYRQSLAVRMREKNGLAVTRTGFAADEFGDADTETGHLYVLRSLSQHPDIKSLDNLYKIGFSTIPVEQRIRGAEKSATYLMAPVEVVATYRLYNVRPSALEHLVHKLFSRVRLDASIVDIAGGDSVAATEWFLVPLELIDQAVELIGNGDIVNYTYDPASQQLTKVR</sequence>
<organism evidence="2 3">
    <name type="scientific">Corynebacterium glucuronolyticum</name>
    <dbReference type="NCBI Taxonomy" id="39791"/>
    <lineage>
        <taxon>Bacteria</taxon>
        <taxon>Bacillati</taxon>
        <taxon>Actinomycetota</taxon>
        <taxon>Actinomycetes</taxon>
        <taxon>Mycobacteriales</taxon>
        <taxon>Corynebacteriaceae</taxon>
        <taxon>Corynebacterium</taxon>
    </lineage>
</organism>
<name>A0A7T4EG60_9CORY</name>
<dbReference type="OrthoDB" id="9814995at2"/>
<dbReference type="EMBL" id="CP066007">
    <property type="protein sequence ID" value="QQB46782.1"/>
    <property type="molecule type" value="Genomic_DNA"/>
</dbReference>